<dbReference type="EMBL" id="JARQWQ010000070">
    <property type="protein sequence ID" value="KAK2554400.1"/>
    <property type="molecule type" value="Genomic_DNA"/>
</dbReference>
<reference evidence="1" key="2">
    <citation type="journal article" date="2023" name="Science">
        <title>Genomic signatures of disease resistance in endangered staghorn corals.</title>
        <authorList>
            <person name="Vollmer S.V."/>
            <person name="Selwyn J.D."/>
            <person name="Despard B.A."/>
            <person name="Roesel C.L."/>
        </authorList>
    </citation>
    <scope>NUCLEOTIDE SEQUENCE</scope>
    <source>
        <strain evidence="1">K2</strain>
    </source>
</reference>
<accession>A0AAD9Q451</accession>
<gene>
    <name evidence="1" type="ORF">P5673_024105</name>
</gene>
<name>A0AAD9Q451_ACRCE</name>
<proteinExistence type="predicted"/>
<dbReference type="Gene3D" id="2.120.10.30">
    <property type="entry name" value="TolB, C-terminal domain"/>
    <property type="match status" value="1"/>
</dbReference>
<keyword evidence="2" id="KW-1185">Reference proteome</keyword>
<evidence type="ECO:0000313" key="2">
    <source>
        <dbReference type="Proteomes" id="UP001249851"/>
    </source>
</evidence>
<dbReference type="SUPFAM" id="SSF101898">
    <property type="entry name" value="NHL repeat"/>
    <property type="match status" value="1"/>
</dbReference>
<feature type="non-terminal residue" evidence="1">
    <location>
        <position position="1"/>
    </location>
</feature>
<dbReference type="AlphaFoldDB" id="A0AAD9Q451"/>
<organism evidence="1 2">
    <name type="scientific">Acropora cervicornis</name>
    <name type="common">Staghorn coral</name>
    <dbReference type="NCBI Taxonomy" id="6130"/>
    <lineage>
        <taxon>Eukaryota</taxon>
        <taxon>Metazoa</taxon>
        <taxon>Cnidaria</taxon>
        <taxon>Anthozoa</taxon>
        <taxon>Hexacorallia</taxon>
        <taxon>Scleractinia</taxon>
        <taxon>Astrocoeniina</taxon>
        <taxon>Acroporidae</taxon>
        <taxon>Acropora</taxon>
    </lineage>
</organism>
<comment type="caution">
    <text evidence="1">The sequence shown here is derived from an EMBL/GenBank/DDBJ whole genome shotgun (WGS) entry which is preliminary data.</text>
</comment>
<reference evidence="1" key="1">
    <citation type="journal article" date="2023" name="G3 (Bethesda)">
        <title>Whole genome assembly and annotation of the endangered Caribbean coral Acropora cervicornis.</title>
        <authorList>
            <person name="Selwyn J.D."/>
            <person name="Vollmer S.V."/>
        </authorList>
    </citation>
    <scope>NUCLEOTIDE SEQUENCE</scope>
    <source>
        <strain evidence="1">K2</strain>
    </source>
</reference>
<protein>
    <submittedName>
        <fullName evidence="1">Uncharacterized protein</fullName>
    </submittedName>
</protein>
<sequence length="345" mass="38309">MSDIVTSLLKAVAGFLVDKARDRAAEKLKEGDVTANKIRELIQREINDIKSKLDALSRKDLLTAIDAFQVGVRYLYQALDIDSETIRSATSTKETAMNATEAPALTAAIERGIKNAGITEFGAEAKDFLLQAKESFKMAREEATRAFNNEALDTRHRITAIRYRVMAALFESVAKSLAATTELSSLSPGMQHYCVRIDWSVGDNGEKEHRLRNPHRITTNTHGEFLVQDHFDKTIKVFDSSGEFIYKINPQVDDTVGSHFVSDVATDVKNNTFILVNVTAFKSGIDTWEVQAFTKTEICNKFPVRDKSRCLKVSHDRVFVGSSNVIAVYELNGTPICSFGEGTLS</sequence>
<dbReference type="InterPro" id="IPR011042">
    <property type="entry name" value="6-blade_b-propeller_TolB-like"/>
</dbReference>
<dbReference type="Proteomes" id="UP001249851">
    <property type="component" value="Unassembled WGS sequence"/>
</dbReference>
<evidence type="ECO:0000313" key="1">
    <source>
        <dbReference type="EMBL" id="KAK2554400.1"/>
    </source>
</evidence>